<organism evidence="4 5">
    <name type="scientific">Clostridium yunnanense</name>
    <dbReference type="NCBI Taxonomy" id="2800325"/>
    <lineage>
        <taxon>Bacteria</taxon>
        <taxon>Bacillati</taxon>
        <taxon>Bacillota</taxon>
        <taxon>Clostridia</taxon>
        <taxon>Eubacteriales</taxon>
        <taxon>Clostridiaceae</taxon>
        <taxon>Clostridium</taxon>
    </lineage>
</organism>
<dbReference type="PROSITE" id="PS50977">
    <property type="entry name" value="HTH_TETR_2"/>
    <property type="match status" value="1"/>
</dbReference>
<dbReference type="PANTHER" id="PTHR43479:SF11">
    <property type="entry name" value="ACREF_ENVCD OPERON REPRESSOR-RELATED"/>
    <property type="match status" value="1"/>
</dbReference>
<feature type="domain" description="HTH tetR-type" evidence="3">
    <location>
        <begin position="11"/>
        <end position="71"/>
    </location>
</feature>
<evidence type="ECO:0000313" key="4">
    <source>
        <dbReference type="EMBL" id="MBK1811910.1"/>
    </source>
</evidence>
<dbReference type="EMBL" id="JAENHN010000042">
    <property type="protein sequence ID" value="MBK1811910.1"/>
    <property type="molecule type" value="Genomic_DNA"/>
</dbReference>
<sequence>MSESWHKILRNKNRLEIITAGRELFLKNNFINVNIKDVCMKAGVSRVTFYKHFKSIDDLIFEVQIDILQCMTDTISEASTVGTSGLEKLKNMLYSWVNFARENKDQMKFITLFDIYYEAYDSNEELKIKYENFTKLESNNFLDNIIRSGIEDRSFKKDINVMKTGFYIFQTMMGVLQRVSYTKIPVDCEGITSDDIVLSIIDMIINSVKTEKNT</sequence>
<dbReference type="RefSeq" id="WP_200270591.1">
    <property type="nucleotide sequence ID" value="NZ_JAENHN010000042.1"/>
</dbReference>
<dbReference type="Proteomes" id="UP000596739">
    <property type="component" value="Unassembled WGS sequence"/>
</dbReference>
<dbReference type="PANTHER" id="PTHR43479">
    <property type="entry name" value="ACREF/ENVCD OPERON REPRESSOR-RELATED"/>
    <property type="match status" value="1"/>
</dbReference>
<dbReference type="SUPFAM" id="SSF48498">
    <property type="entry name" value="Tetracyclin repressor-like, C-terminal domain"/>
    <property type="match status" value="1"/>
</dbReference>
<keyword evidence="1 2" id="KW-0238">DNA-binding</keyword>
<feature type="DNA-binding region" description="H-T-H motif" evidence="2">
    <location>
        <begin position="34"/>
        <end position="53"/>
    </location>
</feature>
<dbReference type="SUPFAM" id="SSF46689">
    <property type="entry name" value="Homeodomain-like"/>
    <property type="match status" value="1"/>
</dbReference>
<protein>
    <submittedName>
        <fullName evidence="4">TetR/AcrR family transcriptional regulator</fullName>
    </submittedName>
</protein>
<dbReference type="InterPro" id="IPR036271">
    <property type="entry name" value="Tet_transcr_reg_TetR-rel_C_sf"/>
</dbReference>
<dbReference type="Gene3D" id="1.10.357.10">
    <property type="entry name" value="Tetracycline Repressor, domain 2"/>
    <property type="match status" value="1"/>
</dbReference>
<accession>A0ABS1ERF1</accession>
<dbReference type="InterPro" id="IPR009057">
    <property type="entry name" value="Homeodomain-like_sf"/>
</dbReference>
<dbReference type="Gene3D" id="1.10.10.60">
    <property type="entry name" value="Homeodomain-like"/>
    <property type="match status" value="1"/>
</dbReference>
<dbReference type="PRINTS" id="PR00455">
    <property type="entry name" value="HTHTETR"/>
</dbReference>
<reference evidence="5" key="1">
    <citation type="submission" date="2021-01" db="EMBL/GenBank/DDBJ databases">
        <title>Genome public.</title>
        <authorList>
            <person name="Liu C."/>
            <person name="Sun Q."/>
        </authorList>
    </citation>
    <scope>NUCLEOTIDE SEQUENCE [LARGE SCALE GENOMIC DNA]</scope>
    <source>
        <strain evidence="5">YIM B02505</strain>
    </source>
</reference>
<comment type="caution">
    <text evidence="4">The sequence shown here is derived from an EMBL/GenBank/DDBJ whole genome shotgun (WGS) entry which is preliminary data.</text>
</comment>
<evidence type="ECO:0000256" key="1">
    <source>
        <dbReference type="ARBA" id="ARBA00023125"/>
    </source>
</evidence>
<name>A0ABS1ERF1_9CLOT</name>
<proteinExistence type="predicted"/>
<evidence type="ECO:0000256" key="2">
    <source>
        <dbReference type="PROSITE-ProRule" id="PRU00335"/>
    </source>
</evidence>
<evidence type="ECO:0000259" key="3">
    <source>
        <dbReference type="PROSITE" id="PS50977"/>
    </source>
</evidence>
<dbReference type="Pfam" id="PF00440">
    <property type="entry name" value="TetR_N"/>
    <property type="match status" value="1"/>
</dbReference>
<evidence type="ECO:0000313" key="5">
    <source>
        <dbReference type="Proteomes" id="UP000596739"/>
    </source>
</evidence>
<gene>
    <name evidence="4" type="ORF">JHL18_14910</name>
</gene>
<dbReference type="InterPro" id="IPR050624">
    <property type="entry name" value="HTH-type_Tx_Regulator"/>
</dbReference>
<keyword evidence="5" id="KW-1185">Reference proteome</keyword>
<dbReference type="InterPro" id="IPR001647">
    <property type="entry name" value="HTH_TetR"/>
</dbReference>